<sequence length="447" mass="50495">MDAPPTGTGKWHTLVHVCQRWRYAVFASPRLLNLRLEYTGKRPMSEMLQVWPVLPVVTIVATRPFESYHNFCLGNIVDFLESEDHHRICEIDLSGIPTSHWKRFAAAMEKPFPQLTSLRLSVEEDSKTSLPDSFLGGSAPLLRQLLLTNCLFPGMRKLLLSAHNLVTLRLWNIPDSGYFSPQELVSALSVAARLESVCVEFQSYRDLPIPEIRFPPPPVTRSVLPALTELVFDGVQEFLEDLLARIEAPLLYKLEITLWMDDNFVVPQLHQFIGRTESFKTCDKAWVYPPGHAVQIGIFRDPLPSPTLFLQIINGELSSLAQVCTSSFHLLSTLLKLDIVDPFPPNPQSPWEDYIEPHLCLELLDPFTDVKDLCLYGRLGRYVCQALEELVEGRATEALPVLQNIFLSDLEPSESVPKSIERFVAARQLSGHPVAVYPAGDLPKMLF</sequence>
<evidence type="ECO:0000313" key="1">
    <source>
        <dbReference type="EMBL" id="KAI9507842.1"/>
    </source>
</evidence>
<dbReference type="Proteomes" id="UP001207468">
    <property type="component" value="Unassembled WGS sequence"/>
</dbReference>
<dbReference type="EMBL" id="JAGFNK010000110">
    <property type="protein sequence ID" value="KAI9507842.1"/>
    <property type="molecule type" value="Genomic_DNA"/>
</dbReference>
<protein>
    <submittedName>
        <fullName evidence="1">Uncharacterized protein</fullName>
    </submittedName>
</protein>
<organism evidence="1 2">
    <name type="scientific">Russula earlei</name>
    <dbReference type="NCBI Taxonomy" id="71964"/>
    <lineage>
        <taxon>Eukaryota</taxon>
        <taxon>Fungi</taxon>
        <taxon>Dikarya</taxon>
        <taxon>Basidiomycota</taxon>
        <taxon>Agaricomycotina</taxon>
        <taxon>Agaricomycetes</taxon>
        <taxon>Russulales</taxon>
        <taxon>Russulaceae</taxon>
        <taxon>Russula</taxon>
    </lineage>
</organism>
<accession>A0ACC0UAG8</accession>
<proteinExistence type="predicted"/>
<gene>
    <name evidence="1" type="ORF">F5148DRAFT_64125</name>
</gene>
<comment type="caution">
    <text evidence="1">The sequence shown here is derived from an EMBL/GenBank/DDBJ whole genome shotgun (WGS) entry which is preliminary data.</text>
</comment>
<name>A0ACC0UAG8_9AGAM</name>
<reference evidence="1" key="1">
    <citation type="submission" date="2021-03" db="EMBL/GenBank/DDBJ databases">
        <title>Evolutionary priming and transition to the ectomycorrhizal habit in an iconic lineage of mushroom-forming fungi: is preadaptation a requirement?</title>
        <authorList>
            <consortium name="DOE Joint Genome Institute"/>
            <person name="Looney B.P."/>
            <person name="Miyauchi S."/>
            <person name="Morin E."/>
            <person name="Drula E."/>
            <person name="Courty P.E."/>
            <person name="Chicoki N."/>
            <person name="Fauchery L."/>
            <person name="Kohler A."/>
            <person name="Kuo A."/>
            <person name="LaButti K."/>
            <person name="Pangilinan J."/>
            <person name="Lipzen A."/>
            <person name="Riley R."/>
            <person name="Andreopoulos W."/>
            <person name="He G."/>
            <person name="Johnson J."/>
            <person name="Barry K.W."/>
            <person name="Grigoriev I.V."/>
            <person name="Nagy L."/>
            <person name="Hibbett D."/>
            <person name="Henrissat B."/>
            <person name="Matheny P.B."/>
            <person name="Labbe J."/>
            <person name="Martin A.F."/>
        </authorList>
    </citation>
    <scope>NUCLEOTIDE SEQUENCE</scope>
    <source>
        <strain evidence="1">BPL698</strain>
    </source>
</reference>
<evidence type="ECO:0000313" key="2">
    <source>
        <dbReference type="Proteomes" id="UP001207468"/>
    </source>
</evidence>
<keyword evidence="2" id="KW-1185">Reference proteome</keyword>